<gene>
    <name evidence="2" type="ORF">HN018_24970</name>
</gene>
<protein>
    <submittedName>
        <fullName evidence="2">IS30 family transposase</fullName>
    </submittedName>
</protein>
<dbReference type="InterPro" id="IPR025246">
    <property type="entry name" value="IS30-like_HTH"/>
</dbReference>
<dbReference type="InterPro" id="IPR051917">
    <property type="entry name" value="Transposase-Integrase"/>
</dbReference>
<dbReference type="EMBL" id="CP053710">
    <property type="protein sequence ID" value="QKE93437.1"/>
    <property type="molecule type" value="Genomic_DNA"/>
</dbReference>
<dbReference type="PANTHER" id="PTHR10948:SF23">
    <property type="entry name" value="TRANSPOSASE INSI FOR INSERTION SEQUENCE ELEMENT IS30A-RELATED"/>
    <property type="match status" value="1"/>
</dbReference>
<dbReference type="Pfam" id="PF13936">
    <property type="entry name" value="HTH_38"/>
    <property type="match status" value="1"/>
</dbReference>
<dbReference type="GO" id="GO:0005829">
    <property type="term" value="C:cytosol"/>
    <property type="evidence" value="ECO:0007669"/>
    <property type="project" value="TreeGrafter"/>
</dbReference>
<dbReference type="GO" id="GO:0004803">
    <property type="term" value="F:transposase activity"/>
    <property type="evidence" value="ECO:0007669"/>
    <property type="project" value="TreeGrafter"/>
</dbReference>
<dbReference type="Gene3D" id="1.10.10.60">
    <property type="entry name" value="Homeodomain-like"/>
    <property type="match status" value="1"/>
</dbReference>
<evidence type="ECO:0000313" key="2">
    <source>
        <dbReference type="EMBL" id="QKE93437.1"/>
    </source>
</evidence>
<feature type="domain" description="Transposase IS30-like HTH" evidence="1">
    <location>
        <begin position="5"/>
        <end position="47"/>
    </location>
</feature>
<keyword evidence="2" id="KW-0614">Plasmid</keyword>
<geneLocation type="plasmid" evidence="2 3">
    <name>unnamed2</name>
</geneLocation>
<evidence type="ECO:0000259" key="1">
    <source>
        <dbReference type="Pfam" id="PF13936"/>
    </source>
</evidence>
<sequence>MGLCYRHLTLDERRQIYLLSEAKVPIRQIAERLGRHRSSIRRELQRNRYEEAPYLDRYSPVTAHGLMATRRRRLGKLYRYPEFAAYVVARLNDACSPEQIAGRLRCDEEISHELCHETIYQCVYSLIGRTDQLYRLLPQGRRRRSVCYTRKPRGLNIRDAKTTVIGLREVIESCCYSG</sequence>
<evidence type="ECO:0000313" key="3">
    <source>
        <dbReference type="Proteomes" id="UP000500767"/>
    </source>
</evidence>
<dbReference type="GO" id="GO:0032196">
    <property type="term" value="P:transposition"/>
    <property type="evidence" value="ECO:0007669"/>
    <property type="project" value="TreeGrafter"/>
</dbReference>
<accession>A0A6M8HYY9</accession>
<dbReference type="InterPro" id="IPR009057">
    <property type="entry name" value="Homeodomain-like_sf"/>
</dbReference>
<organism evidence="2 3">
    <name type="scientific">Lichenicola cladoniae</name>
    <dbReference type="NCBI Taxonomy" id="1484109"/>
    <lineage>
        <taxon>Bacteria</taxon>
        <taxon>Pseudomonadati</taxon>
        <taxon>Pseudomonadota</taxon>
        <taxon>Alphaproteobacteria</taxon>
        <taxon>Acetobacterales</taxon>
        <taxon>Acetobacteraceae</taxon>
        <taxon>Lichenicola</taxon>
    </lineage>
</organism>
<dbReference type="Proteomes" id="UP000500767">
    <property type="component" value="Plasmid unnamed2"/>
</dbReference>
<dbReference type="KEGG" id="lck:HN018_24970"/>
<dbReference type="RefSeq" id="WP_171837605.1">
    <property type="nucleotide sequence ID" value="NZ_CP053710.1"/>
</dbReference>
<dbReference type="AlphaFoldDB" id="A0A6M8HYY9"/>
<dbReference type="SUPFAM" id="SSF46689">
    <property type="entry name" value="Homeodomain-like"/>
    <property type="match status" value="1"/>
</dbReference>
<dbReference type="PANTHER" id="PTHR10948">
    <property type="entry name" value="TRANSPOSASE"/>
    <property type="match status" value="1"/>
</dbReference>
<reference evidence="2 3" key="1">
    <citation type="journal article" date="2014" name="World J. Microbiol. Biotechnol.">
        <title>Biodiversity and physiological characteristics of Antarctic and Arctic lichens-associated bacteria.</title>
        <authorList>
            <person name="Lee Y.M."/>
            <person name="Kim E.H."/>
            <person name="Lee H.K."/>
            <person name="Hong S.G."/>
        </authorList>
    </citation>
    <scope>NUCLEOTIDE SEQUENCE [LARGE SCALE GENOMIC DNA]</scope>
    <source>
        <strain evidence="2 3">PAMC 26569</strain>
        <plasmid evidence="2">unnamed2</plasmid>
    </source>
</reference>
<name>A0A6M8HYY9_9PROT</name>
<proteinExistence type="predicted"/>
<keyword evidence="3" id="KW-1185">Reference proteome</keyword>